<accession>A0A9X2HCP1</accession>
<sequence>MAEIPGEAPEPAQPSHLRVIPGAPEPSPDDPWTGGDAAEEEPPSTTSSLSVVPRPPEDDVEPSPADDDAERPSREEAPARPAHDWSVAARGAGARGTPWTGAAAAGDTRAPTAPPALRPPLEVAPAHAAPHPGGRDRPRRR</sequence>
<feature type="compositionally biased region" description="Low complexity" evidence="1">
    <location>
        <begin position="43"/>
        <end position="52"/>
    </location>
</feature>
<keyword evidence="3" id="KW-1185">Reference proteome</keyword>
<protein>
    <submittedName>
        <fullName evidence="2">Uncharacterized protein</fullName>
    </submittedName>
</protein>
<gene>
    <name evidence="2" type="ORF">NBM05_14600</name>
</gene>
<reference evidence="2" key="1">
    <citation type="submission" date="2022-06" db="EMBL/GenBank/DDBJ databases">
        <title>Rothia sp. isolated from sandalwood seedling.</title>
        <authorList>
            <person name="Tuikhar N."/>
            <person name="Kirdat K."/>
            <person name="Thorat V."/>
            <person name="Swetha P."/>
            <person name="Padma S."/>
            <person name="Sundararaj R."/>
            <person name="Yadav A."/>
        </authorList>
    </citation>
    <scope>NUCLEOTIDE SEQUENCE</scope>
    <source>
        <strain evidence="2">AR01</strain>
    </source>
</reference>
<name>A0A9X2HCP1_9MICC</name>
<proteinExistence type="predicted"/>
<evidence type="ECO:0000313" key="2">
    <source>
        <dbReference type="EMBL" id="MCP3427199.1"/>
    </source>
</evidence>
<evidence type="ECO:0000313" key="3">
    <source>
        <dbReference type="Proteomes" id="UP001139502"/>
    </source>
</evidence>
<dbReference type="EMBL" id="JANAFB010000060">
    <property type="protein sequence ID" value="MCP3427199.1"/>
    <property type="molecule type" value="Genomic_DNA"/>
</dbReference>
<organism evidence="2 3">
    <name type="scientific">Rothia santali</name>
    <dbReference type="NCBI Taxonomy" id="2949643"/>
    <lineage>
        <taxon>Bacteria</taxon>
        <taxon>Bacillati</taxon>
        <taxon>Actinomycetota</taxon>
        <taxon>Actinomycetes</taxon>
        <taxon>Micrococcales</taxon>
        <taxon>Micrococcaceae</taxon>
        <taxon>Rothia</taxon>
    </lineage>
</organism>
<feature type="region of interest" description="Disordered" evidence="1">
    <location>
        <begin position="1"/>
        <end position="141"/>
    </location>
</feature>
<feature type="compositionally biased region" description="Acidic residues" evidence="1">
    <location>
        <begin position="58"/>
        <end position="69"/>
    </location>
</feature>
<dbReference type="AlphaFoldDB" id="A0A9X2HCP1"/>
<feature type="compositionally biased region" description="Low complexity" evidence="1">
    <location>
        <begin position="119"/>
        <end position="132"/>
    </location>
</feature>
<feature type="compositionally biased region" description="Low complexity" evidence="1">
    <location>
        <begin position="100"/>
        <end position="111"/>
    </location>
</feature>
<dbReference type="RefSeq" id="WP_254168939.1">
    <property type="nucleotide sequence ID" value="NZ_JANAFB010000060.1"/>
</dbReference>
<comment type="caution">
    <text evidence="2">The sequence shown here is derived from an EMBL/GenBank/DDBJ whole genome shotgun (WGS) entry which is preliminary data.</text>
</comment>
<dbReference type="Proteomes" id="UP001139502">
    <property type="component" value="Unassembled WGS sequence"/>
</dbReference>
<evidence type="ECO:0000256" key="1">
    <source>
        <dbReference type="SAM" id="MobiDB-lite"/>
    </source>
</evidence>
<feature type="compositionally biased region" description="Basic and acidic residues" evidence="1">
    <location>
        <begin position="70"/>
        <end position="83"/>
    </location>
</feature>